<comment type="caution">
    <text evidence="2">The sequence shown here is derived from an EMBL/GenBank/DDBJ whole genome shotgun (WGS) entry which is preliminary data.</text>
</comment>
<dbReference type="AlphaFoldDB" id="A0A023BPJ8"/>
<keyword evidence="1" id="KW-0472">Membrane</keyword>
<evidence type="ECO:0000313" key="2">
    <source>
        <dbReference type="EMBL" id="EZH71906.1"/>
    </source>
</evidence>
<gene>
    <name evidence="2" type="ORF">ATO12_04625</name>
</gene>
<dbReference type="OrthoDB" id="1453319at2"/>
<accession>A0A023BPJ8</accession>
<dbReference type="eggNOG" id="ENOG5030ZR3">
    <property type="taxonomic scope" value="Bacteria"/>
</dbReference>
<keyword evidence="3" id="KW-1185">Reference proteome</keyword>
<evidence type="ECO:0000256" key="1">
    <source>
        <dbReference type="SAM" id="Phobius"/>
    </source>
</evidence>
<reference evidence="2 3" key="1">
    <citation type="submission" date="2014-04" db="EMBL/GenBank/DDBJ databases">
        <title>Aquimarina sp. 22II-S11-z7 Genome Sequencing.</title>
        <authorList>
            <person name="Lai Q."/>
        </authorList>
    </citation>
    <scope>NUCLEOTIDE SEQUENCE [LARGE SCALE GENOMIC DNA]</scope>
    <source>
        <strain evidence="2 3">22II-S11-z7</strain>
    </source>
</reference>
<dbReference type="Proteomes" id="UP000023541">
    <property type="component" value="Unassembled WGS sequence"/>
</dbReference>
<name>A0A023BPJ8_9FLAO</name>
<evidence type="ECO:0000313" key="3">
    <source>
        <dbReference type="Proteomes" id="UP000023541"/>
    </source>
</evidence>
<sequence length="66" mass="7425">MKYFIYLLIIIATGLIIYNITYLDFDNLLIGDSKTALIGVFSSACVILLMAILLVSRNIQKKKRGN</sequence>
<feature type="transmembrane region" description="Helical" evidence="1">
    <location>
        <begin position="5"/>
        <end position="23"/>
    </location>
</feature>
<feature type="transmembrane region" description="Helical" evidence="1">
    <location>
        <begin position="35"/>
        <end position="55"/>
    </location>
</feature>
<dbReference type="EMBL" id="AQRA01000010">
    <property type="protein sequence ID" value="EZH71906.1"/>
    <property type="molecule type" value="Genomic_DNA"/>
</dbReference>
<dbReference type="STRING" id="1317122.ATO12_04625"/>
<keyword evidence="1" id="KW-1133">Transmembrane helix</keyword>
<protein>
    <submittedName>
        <fullName evidence="2">Uncharacterized protein</fullName>
    </submittedName>
</protein>
<organism evidence="2 3">
    <name type="scientific">Aquimarina atlantica</name>
    <dbReference type="NCBI Taxonomy" id="1317122"/>
    <lineage>
        <taxon>Bacteria</taxon>
        <taxon>Pseudomonadati</taxon>
        <taxon>Bacteroidota</taxon>
        <taxon>Flavobacteriia</taxon>
        <taxon>Flavobacteriales</taxon>
        <taxon>Flavobacteriaceae</taxon>
        <taxon>Aquimarina</taxon>
    </lineage>
</organism>
<proteinExistence type="predicted"/>
<keyword evidence="1" id="KW-0812">Transmembrane</keyword>